<evidence type="ECO:0000256" key="6">
    <source>
        <dbReference type="ARBA" id="ARBA00022884"/>
    </source>
</evidence>
<dbReference type="InterPro" id="IPR002052">
    <property type="entry name" value="DNA_methylase_N6_adenine_CS"/>
</dbReference>
<evidence type="ECO:0000256" key="3">
    <source>
        <dbReference type="ARBA" id="ARBA00022603"/>
    </source>
</evidence>
<accession>A0ABX8WT09</accession>
<dbReference type="PANTHER" id="PTHR47313:SF1">
    <property type="entry name" value="RIBOSOMAL RNA LARGE SUBUNIT METHYLTRANSFERASE K_L"/>
    <property type="match status" value="1"/>
</dbReference>
<reference evidence="10 11" key="1">
    <citation type="submission" date="2021-08" db="EMBL/GenBank/DDBJ databases">
        <title>Lysobacter sp. strain CJ11 Genome sequencing and assembly.</title>
        <authorList>
            <person name="Kim I."/>
        </authorList>
    </citation>
    <scope>NUCLEOTIDE SEQUENCE [LARGE SCALE GENOMIC DNA]</scope>
    <source>
        <strain evidence="10 11">CJ11</strain>
    </source>
</reference>
<dbReference type="EMBL" id="CP080544">
    <property type="protein sequence ID" value="QYR53934.1"/>
    <property type="molecule type" value="Genomic_DNA"/>
</dbReference>
<dbReference type="NCBIfam" id="NF008748">
    <property type="entry name" value="PRK11783.1"/>
    <property type="match status" value="1"/>
</dbReference>
<proteinExistence type="inferred from homology"/>
<evidence type="ECO:0000256" key="4">
    <source>
        <dbReference type="ARBA" id="ARBA00022679"/>
    </source>
</evidence>
<dbReference type="CDD" id="cd02440">
    <property type="entry name" value="AdoMet_MTases"/>
    <property type="match status" value="1"/>
</dbReference>
<feature type="domain" description="THUMP" evidence="9">
    <location>
        <begin position="46"/>
        <end position="157"/>
    </location>
</feature>
<keyword evidence="1 7" id="KW-0963">Cytoplasm</keyword>
<dbReference type="Pfam" id="PF02926">
    <property type="entry name" value="THUMP"/>
    <property type="match status" value="1"/>
</dbReference>
<dbReference type="Pfam" id="PF22020">
    <property type="entry name" value="RlmL_1st"/>
    <property type="match status" value="1"/>
</dbReference>
<dbReference type="SUPFAM" id="SSF53335">
    <property type="entry name" value="S-adenosyl-L-methionine-dependent methyltransferases"/>
    <property type="match status" value="2"/>
</dbReference>
<dbReference type="RefSeq" id="WP_220380739.1">
    <property type="nucleotide sequence ID" value="NZ_CP080544.1"/>
</dbReference>
<evidence type="ECO:0000256" key="5">
    <source>
        <dbReference type="ARBA" id="ARBA00022691"/>
    </source>
</evidence>
<keyword evidence="11" id="KW-1185">Reference proteome</keyword>
<dbReference type="PANTHER" id="PTHR47313">
    <property type="entry name" value="RIBOSOMAL RNA LARGE SUBUNIT METHYLTRANSFERASE K/L"/>
    <property type="match status" value="1"/>
</dbReference>
<sequence length="714" mass="79049">MNTTSSFFVSCAQGLEYLLVDELLAMGCATATAARAGVNATGSLDNAMRAVMWSRLASRVLWPLAKFPCEDEQALYEAISKIDWEQHIPLLASFAVNAHVSGNALKHEQYAALRVKDAIVDQLRAQTGVRPDVDTESPDVRVDLVVQKGQATLSIDLGGQSLHRRGWRSAQGAAPLKENLAAAMLMRGKWPQVYADGGALLDPMCGAGTLVIEAALMAADVAPGLQRHQGLPPTRWMGLLVAVWKSLQDEAQARADAGLAALRQVFFGSDLDARAIESARENAQRAGIQDACVFTQMDVADLPPMHLVSGLVVCNPPYDKRLESNPGEYRALGDALQRIAPEWSGSILCGSESLAKAIGLRWKKAYPLRNGALECSLLVIERMKQAPRPVAEPAELSEGAHMVANRLRKNLKNSKAWRQRENIGNWRAYDADIPEYAAAVDVYTESGSQAHWIHVQEYQAPAEIPEAITRKRFADLLSAVREVFAVDREHVAVKTRRIAKGGSKYGQFDQRNEFIVVEEGSARIRVNLFDYLDTGVFLDHRPLRKRIHDEAEDTRFLNLFCYTGVATVQAALGRARNTTSVDLSGTYLQWLEDNLAENALAGRQHRIVQADVMQWLAEERAQYDLIFCDPPTFSNSKRAEDFEVQRSHVELISLCVDRLAPGGVLYFSNNARRFKLDAEALSAFANFEDITSSTIPVDFARNSKIHRAWRITAR</sequence>
<evidence type="ECO:0000313" key="11">
    <source>
        <dbReference type="Proteomes" id="UP000824755"/>
    </source>
</evidence>
<dbReference type="Pfam" id="PF10672">
    <property type="entry name" value="Methyltrans_SAM"/>
    <property type="match status" value="1"/>
</dbReference>
<dbReference type="EC" id="2.1.1.173" evidence="7"/>
<keyword evidence="5 7" id="KW-0949">S-adenosyl-L-methionine</keyword>
<dbReference type="Gene3D" id="3.40.50.150">
    <property type="entry name" value="Vaccinia Virus protein VP39"/>
    <property type="match status" value="2"/>
</dbReference>
<comment type="catalytic activity">
    <reaction evidence="7">
        <text>guanosine(2069) in 23S rRNA + S-adenosyl-L-methionine = N(2)-methylguanosine(2069) in 23S rRNA + S-adenosyl-L-homocysteine + H(+)</text>
        <dbReference type="Rhea" id="RHEA:43772"/>
        <dbReference type="Rhea" id="RHEA-COMP:10688"/>
        <dbReference type="Rhea" id="RHEA-COMP:10689"/>
        <dbReference type="ChEBI" id="CHEBI:15378"/>
        <dbReference type="ChEBI" id="CHEBI:57856"/>
        <dbReference type="ChEBI" id="CHEBI:59789"/>
        <dbReference type="ChEBI" id="CHEBI:74269"/>
        <dbReference type="ChEBI" id="CHEBI:74481"/>
        <dbReference type="EC" id="2.1.1.264"/>
    </reaction>
</comment>
<dbReference type="Gene3D" id="3.30.2130.30">
    <property type="match status" value="1"/>
</dbReference>
<keyword evidence="3 7" id="KW-0489">Methyltransferase</keyword>
<dbReference type="InterPro" id="IPR000241">
    <property type="entry name" value="RlmKL-like_Mtase"/>
</dbReference>
<keyword evidence="2 7" id="KW-0698">rRNA processing</keyword>
<evidence type="ECO:0000313" key="10">
    <source>
        <dbReference type="EMBL" id="QYR53934.1"/>
    </source>
</evidence>
<dbReference type="InterPro" id="IPR029063">
    <property type="entry name" value="SAM-dependent_MTases_sf"/>
</dbReference>
<evidence type="ECO:0000256" key="7">
    <source>
        <dbReference type="HAMAP-Rule" id="MF_01858"/>
    </source>
</evidence>
<evidence type="ECO:0000256" key="2">
    <source>
        <dbReference type="ARBA" id="ARBA00022552"/>
    </source>
</evidence>
<dbReference type="InterPro" id="IPR054170">
    <property type="entry name" value="RlmL_1st"/>
</dbReference>
<gene>
    <name evidence="10" type="primary">rlmKL</name>
    <name evidence="7" type="synonym">rlmL</name>
    <name evidence="10" type="ORF">H8L67_04580</name>
</gene>
<dbReference type="PIRSF" id="PIRSF037618">
    <property type="entry name" value="RNA_Mtase_bacteria_prd"/>
    <property type="match status" value="1"/>
</dbReference>
<comment type="catalytic activity">
    <reaction evidence="7">
        <text>guanosine(2445) in 23S rRNA + S-adenosyl-L-methionine = N(2)-methylguanosine(2445) in 23S rRNA + S-adenosyl-L-homocysteine + H(+)</text>
        <dbReference type="Rhea" id="RHEA:42740"/>
        <dbReference type="Rhea" id="RHEA-COMP:10215"/>
        <dbReference type="Rhea" id="RHEA-COMP:10216"/>
        <dbReference type="ChEBI" id="CHEBI:15378"/>
        <dbReference type="ChEBI" id="CHEBI:57856"/>
        <dbReference type="ChEBI" id="CHEBI:59789"/>
        <dbReference type="ChEBI" id="CHEBI:74269"/>
        <dbReference type="ChEBI" id="CHEBI:74481"/>
        <dbReference type="EC" id="2.1.1.173"/>
    </reaction>
</comment>
<dbReference type="PROSITE" id="PS51165">
    <property type="entry name" value="THUMP"/>
    <property type="match status" value="1"/>
</dbReference>
<evidence type="ECO:0000256" key="1">
    <source>
        <dbReference type="ARBA" id="ARBA00022490"/>
    </source>
</evidence>
<dbReference type="Pfam" id="PF01170">
    <property type="entry name" value="UPF0020"/>
    <property type="match status" value="1"/>
</dbReference>
<evidence type="ECO:0000259" key="9">
    <source>
        <dbReference type="PROSITE" id="PS51165"/>
    </source>
</evidence>
<dbReference type="Gene3D" id="3.30.750.80">
    <property type="entry name" value="RNA methyltransferase domain (HRMD) like"/>
    <property type="match status" value="1"/>
</dbReference>
<dbReference type="GO" id="GO:0052915">
    <property type="term" value="F:23S rRNA (guanine(2445)-N(2))-methyltransferase activity"/>
    <property type="evidence" value="ECO:0007669"/>
    <property type="project" value="UniProtKB-EC"/>
</dbReference>
<comment type="function">
    <text evidence="7">Specifically methylates the guanine in position 2445 (m2G2445) and the guanine in position 2069 (m7G2069) of 23S rRNA.</text>
</comment>
<dbReference type="SMART" id="SM00981">
    <property type="entry name" value="THUMP"/>
    <property type="match status" value="1"/>
</dbReference>
<name>A0ABX8WT09_9GAMM</name>
<keyword evidence="4 7" id="KW-0808">Transferase</keyword>
<evidence type="ECO:0000256" key="8">
    <source>
        <dbReference type="PROSITE-ProRule" id="PRU00529"/>
    </source>
</evidence>
<dbReference type="EC" id="2.1.1.264" evidence="7"/>
<dbReference type="PROSITE" id="PS00092">
    <property type="entry name" value="N6_MTASE"/>
    <property type="match status" value="1"/>
</dbReference>
<keyword evidence="6 8" id="KW-0694">RNA-binding</keyword>
<dbReference type="Proteomes" id="UP000824755">
    <property type="component" value="Chromosome"/>
</dbReference>
<dbReference type="CDD" id="cd11715">
    <property type="entry name" value="THUMP_AdoMetMT"/>
    <property type="match status" value="1"/>
</dbReference>
<comment type="similarity">
    <text evidence="7">Belongs to the methyltransferase superfamily. RlmKL family.</text>
</comment>
<organism evidence="10 11">
    <name type="scientific">Lysobacter soyae</name>
    <dbReference type="NCBI Taxonomy" id="2764185"/>
    <lineage>
        <taxon>Bacteria</taxon>
        <taxon>Pseudomonadati</taxon>
        <taxon>Pseudomonadota</taxon>
        <taxon>Gammaproteobacteria</taxon>
        <taxon>Lysobacterales</taxon>
        <taxon>Lysobacteraceae</taxon>
        <taxon>Lysobacter</taxon>
    </lineage>
</organism>
<dbReference type="InterPro" id="IPR004114">
    <property type="entry name" value="THUMP_dom"/>
</dbReference>
<dbReference type="InterPro" id="IPR017244">
    <property type="entry name" value="23SrRNA_methyltr_KL"/>
</dbReference>
<protein>
    <recommendedName>
        <fullName evidence="7">Ribosomal RNA large subunit methyltransferase K/L</fullName>
    </recommendedName>
    <domain>
        <recommendedName>
            <fullName evidence="7">23S rRNA m2G2445 methyltransferase</fullName>
            <ecNumber evidence="7">2.1.1.173</ecNumber>
        </recommendedName>
        <alternativeName>
            <fullName evidence="7">rRNA (guanine-N(2)-)-methyltransferase RlmL</fullName>
        </alternativeName>
    </domain>
    <domain>
        <recommendedName>
            <fullName evidence="7">23S rRNA m7G2069 methyltransferase</fullName>
            <ecNumber evidence="7">2.1.1.264</ecNumber>
        </recommendedName>
        <alternativeName>
            <fullName evidence="7">rRNA (guanine-N(7)-)-methyltransferase RlmK</fullName>
        </alternativeName>
    </domain>
</protein>
<dbReference type="HAMAP" id="MF_01858">
    <property type="entry name" value="23SrRNA_methyltr_KL"/>
    <property type="match status" value="1"/>
</dbReference>
<comment type="subcellular location">
    <subcellularLocation>
        <location evidence="7">Cytoplasm</location>
    </subcellularLocation>
</comment>
<dbReference type="InterPro" id="IPR019614">
    <property type="entry name" value="SAM-dep_methyl-trfase"/>
</dbReference>